<dbReference type="OrthoDB" id="10055784at2759"/>
<protein>
    <submittedName>
        <fullName evidence="2">Uncharacterized protein</fullName>
    </submittedName>
</protein>
<evidence type="ECO:0000313" key="3">
    <source>
        <dbReference type="Proteomes" id="UP000299102"/>
    </source>
</evidence>
<accession>A0A4C1WYF2</accession>
<name>A0A4C1WYF2_EUMVA</name>
<reference evidence="2 3" key="1">
    <citation type="journal article" date="2019" name="Commun. Biol.">
        <title>The bagworm genome reveals a unique fibroin gene that provides high tensile strength.</title>
        <authorList>
            <person name="Kono N."/>
            <person name="Nakamura H."/>
            <person name="Ohtoshi R."/>
            <person name="Tomita M."/>
            <person name="Numata K."/>
            <person name="Arakawa K."/>
        </authorList>
    </citation>
    <scope>NUCLEOTIDE SEQUENCE [LARGE SCALE GENOMIC DNA]</scope>
</reference>
<gene>
    <name evidence="2" type="ORF">EVAR_38020_1</name>
</gene>
<evidence type="ECO:0000256" key="1">
    <source>
        <dbReference type="SAM" id="MobiDB-lite"/>
    </source>
</evidence>
<sequence>MNHRPEVLPCRRGKQRLTTHATCGRDLRTITTVPVERIAITFERDSEVPSTISSATSNSSPLHTVHEKRTGEESTTSQNEATITLKTVVTSARHHSSSTLLKIIPVVIRGATATLSTFALLDERFTITLMEAAVTERVEATGPEEPTVEECDYLADIRNQITYESGKRTIRLGQDNWHLIMTRGVRSGGFQQPAASFTELGWVPHGPCSRRG</sequence>
<proteinExistence type="predicted"/>
<dbReference type="AlphaFoldDB" id="A0A4C1WYF2"/>
<feature type="region of interest" description="Disordered" evidence="1">
    <location>
        <begin position="47"/>
        <end position="79"/>
    </location>
</feature>
<dbReference type="EMBL" id="BGZK01000661">
    <property type="protein sequence ID" value="GBP55139.1"/>
    <property type="molecule type" value="Genomic_DNA"/>
</dbReference>
<dbReference type="Proteomes" id="UP000299102">
    <property type="component" value="Unassembled WGS sequence"/>
</dbReference>
<keyword evidence="3" id="KW-1185">Reference proteome</keyword>
<evidence type="ECO:0000313" key="2">
    <source>
        <dbReference type="EMBL" id="GBP55139.1"/>
    </source>
</evidence>
<organism evidence="2 3">
    <name type="scientific">Eumeta variegata</name>
    <name type="common">Bagworm moth</name>
    <name type="synonym">Eumeta japonica</name>
    <dbReference type="NCBI Taxonomy" id="151549"/>
    <lineage>
        <taxon>Eukaryota</taxon>
        <taxon>Metazoa</taxon>
        <taxon>Ecdysozoa</taxon>
        <taxon>Arthropoda</taxon>
        <taxon>Hexapoda</taxon>
        <taxon>Insecta</taxon>
        <taxon>Pterygota</taxon>
        <taxon>Neoptera</taxon>
        <taxon>Endopterygota</taxon>
        <taxon>Lepidoptera</taxon>
        <taxon>Glossata</taxon>
        <taxon>Ditrysia</taxon>
        <taxon>Tineoidea</taxon>
        <taxon>Psychidae</taxon>
        <taxon>Oiketicinae</taxon>
        <taxon>Eumeta</taxon>
    </lineage>
</organism>
<comment type="caution">
    <text evidence="2">The sequence shown here is derived from an EMBL/GenBank/DDBJ whole genome shotgun (WGS) entry which is preliminary data.</text>
</comment>
<feature type="compositionally biased region" description="Low complexity" evidence="1">
    <location>
        <begin position="50"/>
        <end position="60"/>
    </location>
</feature>